<dbReference type="UniPathway" id="UPA00115">
    <property type="reaction ID" value="UER00408"/>
</dbReference>
<comment type="pathway">
    <text evidence="1 7">Carbohydrate degradation; pentose phosphate pathway; D-ribulose 5-phosphate from D-glucose 6-phosphate (oxidative stage): step 1/3.</text>
</comment>
<feature type="binding site" evidence="7">
    <location>
        <position position="172"/>
    </location>
    <ligand>
        <name>NADP(+)</name>
        <dbReference type="ChEBI" id="CHEBI:58349"/>
    </ligand>
</feature>
<dbReference type="PIRSF" id="PIRSF000110">
    <property type="entry name" value="G6PD"/>
    <property type="match status" value="1"/>
</dbReference>
<dbReference type="EMBL" id="VBOU01000097">
    <property type="protein sequence ID" value="TMQ52551.1"/>
    <property type="molecule type" value="Genomic_DNA"/>
</dbReference>
<evidence type="ECO:0000256" key="1">
    <source>
        <dbReference type="ARBA" id="ARBA00004937"/>
    </source>
</evidence>
<dbReference type="PRINTS" id="PR00079">
    <property type="entry name" value="G6PDHDRGNASE"/>
</dbReference>
<dbReference type="GO" id="GO:0005829">
    <property type="term" value="C:cytosol"/>
    <property type="evidence" value="ECO:0007669"/>
    <property type="project" value="TreeGrafter"/>
</dbReference>
<comment type="caution">
    <text evidence="7">Lacks conserved residue(s) required for the propagation of feature annotation.</text>
</comment>
<dbReference type="PANTHER" id="PTHR23429">
    <property type="entry name" value="GLUCOSE-6-PHOSPHATE 1-DEHYDROGENASE G6PD"/>
    <property type="match status" value="1"/>
</dbReference>
<dbReference type="Pfam" id="PF00479">
    <property type="entry name" value="G6PD_N"/>
    <property type="match status" value="1"/>
</dbReference>
<dbReference type="InterPro" id="IPR036291">
    <property type="entry name" value="NAD(P)-bd_dom_sf"/>
</dbReference>
<dbReference type="GO" id="GO:0004345">
    <property type="term" value="F:glucose-6-phosphate dehydrogenase activity"/>
    <property type="evidence" value="ECO:0007669"/>
    <property type="project" value="UniProtKB-UniRule"/>
</dbReference>
<sequence>MTSEPAVNPLRDESLTLKATDPCCIVVFGATGDLTHRKLIPALFRLSKQKLLHPRTAIVGFARRQLDSDAFREEMRRTVPGSDGASPEWERFAGSLFYQPGVFEDPEAFRALGRVLTGLDEKRGIPGNRLFYLATPPSEYAALLANIGATGLARRASRSDASAPWSRVIIEKPFGHDLKSARKLNALVHSVFHESQVYRIDHYLGKETVQNILVFRLSNGIFEPLWNNRYVEQVQISVAESVGVESRAAYFDSAGVSRDIFQNHMMQLLTLTAMEPPARFDADSVRDEKAKVLRTMRPMEPGIVARDIVRAQYVAGAVGGTPVPGYREEPGVDPRSQTETYLAARIDVDNWRWSGVPFYLRTGKRLPKRATEIAIVFRNPPYELFRSAGCDALQANVLRLRIQPDEGISLSFGSKSPGQALHIDPVQMDFYYLTSFGQDPPDAYERLLLDCNLGDSTLFARRDEVELAWEFVDGILNAWRSDNRPPLLTYPAGTWGPPEADELLQRNHHHWYPL</sequence>
<evidence type="ECO:0000256" key="7">
    <source>
        <dbReference type="HAMAP-Rule" id="MF_00966"/>
    </source>
</evidence>
<feature type="binding site" evidence="7">
    <location>
        <position position="240"/>
    </location>
    <ligand>
        <name>substrate</name>
    </ligand>
</feature>
<feature type="binding site" evidence="7">
    <location>
        <position position="63"/>
    </location>
    <ligand>
        <name>NADP(+)</name>
        <dbReference type="ChEBI" id="CHEBI:58349"/>
    </ligand>
</feature>
<dbReference type="AlphaFoldDB" id="A0A538SMF3"/>
<accession>A0A538SMF3</accession>
<dbReference type="Proteomes" id="UP000319829">
    <property type="component" value="Unassembled WGS sequence"/>
</dbReference>
<dbReference type="NCBIfam" id="TIGR00871">
    <property type="entry name" value="zwf"/>
    <property type="match status" value="1"/>
</dbReference>
<keyword evidence="4 7" id="KW-0521">NADP</keyword>
<comment type="catalytic activity">
    <reaction evidence="7">
        <text>D-glucose 6-phosphate + NADP(+) = 6-phospho-D-glucono-1,5-lactone + NADPH + H(+)</text>
        <dbReference type="Rhea" id="RHEA:15841"/>
        <dbReference type="ChEBI" id="CHEBI:15378"/>
        <dbReference type="ChEBI" id="CHEBI:57783"/>
        <dbReference type="ChEBI" id="CHEBI:57955"/>
        <dbReference type="ChEBI" id="CHEBI:58349"/>
        <dbReference type="ChEBI" id="CHEBI:61548"/>
        <dbReference type="EC" id="1.1.1.49"/>
    </reaction>
</comment>
<name>A0A538SMF3_UNCEI</name>
<dbReference type="SUPFAM" id="SSF51735">
    <property type="entry name" value="NAD(P)-binding Rossmann-fold domains"/>
    <property type="match status" value="1"/>
</dbReference>
<evidence type="ECO:0000313" key="10">
    <source>
        <dbReference type="EMBL" id="TMQ52551.1"/>
    </source>
</evidence>
<feature type="active site" description="Proton acceptor" evidence="7">
    <location>
        <position position="264"/>
    </location>
</feature>
<dbReference type="GO" id="GO:0006006">
    <property type="term" value="P:glucose metabolic process"/>
    <property type="evidence" value="ECO:0007669"/>
    <property type="project" value="UniProtKB-KW"/>
</dbReference>
<evidence type="ECO:0000256" key="6">
    <source>
        <dbReference type="ARBA" id="ARBA00023277"/>
    </source>
</evidence>
<keyword evidence="3 7" id="KW-0313">Glucose metabolism</keyword>
<dbReference type="GO" id="GO:0050661">
    <property type="term" value="F:NADP binding"/>
    <property type="evidence" value="ECO:0007669"/>
    <property type="project" value="UniProtKB-UniRule"/>
</dbReference>
<evidence type="ECO:0000256" key="4">
    <source>
        <dbReference type="ARBA" id="ARBA00022857"/>
    </source>
</evidence>
<dbReference type="PANTHER" id="PTHR23429:SF0">
    <property type="entry name" value="GLUCOSE-6-PHOSPHATE 1-DEHYDROGENASE"/>
    <property type="match status" value="1"/>
</dbReference>
<evidence type="ECO:0000256" key="3">
    <source>
        <dbReference type="ARBA" id="ARBA00022526"/>
    </source>
</evidence>
<dbReference type="Gene3D" id="3.30.360.10">
    <property type="entry name" value="Dihydrodipicolinate Reductase, domain 2"/>
    <property type="match status" value="1"/>
</dbReference>
<dbReference type="GO" id="GO:0009051">
    <property type="term" value="P:pentose-phosphate shunt, oxidative branch"/>
    <property type="evidence" value="ECO:0007669"/>
    <property type="project" value="TreeGrafter"/>
</dbReference>
<feature type="domain" description="Glucose-6-phosphate dehydrogenase C-terminal" evidence="9">
    <location>
        <begin position="213"/>
        <end position="511"/>
    </location>
</feature>
<dbReference type="HAMAP" id="MF_00966">
    <property type="entry name" value="G6PD"/>
    <property type="match status" value="1"/>
</dbReference>
<keyword evidence="5 7" id="KW-0560">Oxidoreductase</keyword>
<proteinExistence type="inferred from homology"/>
<protein>
    <recommendedName>
        <fullName evidence="7">Glucose-6-phosphate 1-dehydrogenase</fullName>
        <shortName evidence="7">G6PD</shortName>
        <ecNumber evidence="7">1.1.1.49</ecNumber>
    </recommendedName>
</protein>
<comment type="caution">
    <text evidence="10">The sequence shown here is derived from an EMBL/GenBank/DDBJ whole genome shotgun (WGS) entry which is preliminary data.</text>
</comment>
<evidence type="ECO:0000259" key="9">
    <source>
        <dbReference type="Pfam" id="PF02781"/>
    </source>
</evidence>
<dbReference type="EC" id="1.1.1.49" evidence="7"/>
<dbReference type="SUPFAM" id="SSF55347">
    <property type="entry name" value="Glyceraldehyde-3-phosphate dehydrogenase-like, C-terminal domain"/>
    <property type="match status" value="1"/>
</dbReference>
<evidence type="ECO:0000256" key="2">
    <source>
        <dbReference type="ARBA" id="ARBA00009975"/>
    </source>
</evidence>
<comment type="similarity">
    <text evidence="2 7">Belongs to the glucose-6-phosphate dehydrogenase family.</text>
</comment>
<evidence type="ECO:0000313" key="11">
    <source>
        <dbReference type="Proteomes" id="UP000319829"/>
    </source>
</evidence>
<evidence type="ECO:0000256" key="5">
    <source>
        <dbReference type="ARBA" id="ARBA00023002"/>
    </source>
</evidence>
<dbReference type="Gene3D" id="3.40.50.720">
    <property type="entry name" value="NAD(P)-binding Rossmann-like Domain"/>
    <property type="match status" value="1"/>
</dbReference>
<feature type="binding site" evidence="7">
    <location>
        <position position="364"/>
    </location>
    <ligand>
        <name>substrate</name>
    </ligand>
</feature>
<feature type="domain" description="Glucose-6-phosphate dehydrogenase NAD-binding" evidence="8">
    <location>
        <begin position="26"/>
        <end position="211"/>
    </location>
</feature>
<dbReference type="Pfam" id="PF02781">
    <property type="entry name" value="G6PD_C"/>
    <property type="match status" value="1"/>
</dbReference>
<keyword evidence="6 7" id="KW-0119">Carbohydrate metabolism</keyword>
<dbReference type="PROSITE" id="PS00069">
    <property type="entry name" value="G6P_DEHYDROGENASE"/>
    <property type="match status" value="1"/>
</dbReference>
<comment type="function">
    <text evidence="7">Catalyzes the oxidation of glucose 6-phosphate to 6-phosphogluconolactone.</text>
</comment>
<dbReference type="InterPro" id="IPR019796">
    <property type="entry name" value="G6P_DH_AS"/>
</dbReference>
<feature type="binding site" evidence="7">
    <location>
        <position position="206"/>
    </location>
    <ligand>
        <name>substrate</name>
    </ligand>
</feature>
<dbReference type="InterPro" id="IPR022674">
    <property type="entry name" value="G6P_DH_NAD-bd"/>
</dbReference>
<dbReference type="InterPro" id="IPR022675">
    <property type="entry name" value="G6P_DH_C"/>
</dbReference>
<evidence type="ECO:0000259" key="8">
    <source>
        <dbReference type="Pfam" id="PF00479"/>
    </source>
</evidence>
<dbReference type="InterPro" id="IPR001282">
    <property type="entry name" value="G6P_DH"/>
</dbReference>
<feature type="binding site" evidence="7">
    <location>
        <position position="202"/>
    </location>
    <ligand>
        <name>substrate</name>
    </ligand>
</feature>
<gene>
    <name evidence="7 10" type="primary">zwf</name>
    <name evidence="10" type="ORF">E6K74_12110</name>
</gene>
<reference evidence="10 11" key="1">
    <citation type="journal article" date="2019" name="Nat. Microbiol.">
        <title>Mediterranean grassland soil C-N compound turnover is dependent on rainfall and depth, and is mediated by genomically divergent microorganisms.</title>
        <authorList>
            <person name="Diamond S."/>
            <person name="Andeer P.F."/>
            <person name="Li Z."/>
            <person name="Crits-Christoph A."/>
            <person name="Burstein D."/>
            <person name="Anantharaman K."/>
            <person name="Lane K.R."/>
            <person name="Thomas B.C."/>
            <person name="Pan C."/>
            <person name="Northen T.R."/>
            <person name="Banfield J.F."/>
        </authorList>
    </citation>
    <scope>NUCLEOTIDE SEQUENCE [LARGE SCALE GENOMIC DNA]</scope>
    <source>
        <strain evidence="10">WS_4</strain>
    </source>
</reference>
<feature type="binding site" evidence="7">
    <location>
        <position position="259"/>
    </location>
    <ligand>
        <name>substrate</name>
    </ligand>
</feature>
<organism evidence="10 11">
    <name type="scientific">Eiseniibacteriota bacterium</name>
    <dbReference type="NCBI Taxonomy" id="2212470"/>
    <lineage>
        <taxon>Bacteria</taxon>
        <taxon>Candidatus Eiseniibacteriota</taxon>
    </lineage>
</organism>